<dbReference type="EMBL" id="CP125942">
    <property type="protein sequence ID" value="XAO45735.1"/>
    <property type="molecule type" value="Genomic_DNA"/>
</dbReference>
<feature type="signal peptide" evidence="3">
    <location>
        <begin position="1"/>
        <end position="26"/>
    </location>
</feature>
<keyword evidence="2" id="KW-0472">Membrane</keyword>
<keyword evidence="2" id="KW-0812">Transmembrane</keyword>
<sequence>MPRSHYALALAASVLLVFQPLGPAAADETLTVSNPASTSDTGAWASSSVAIPEGQSPRSVQGLIETTASSGEIQLRVGQKILKTFPAQQAGEFAIDLDESARTLLADGASDGRLSVGARWVPEDAAGRCLTAQPEEVSLSDLRIKVEGEAAAPQSIAQFFAMSPKRVAIQAADQSAAAAMTAVPAIATAFSDADVSWEAKNPDLTVRFDAAGGKLKLKLDRAGTTLTVSGDAQEFAGLDSVLRTEAISLATGTETTAEVTPDEPVRWAPPEELSLKDLGLENPRLEGYGQSSLYTGVDEADFGASMNSVQIHLEGTHSALPRSAEAALNVYWNDSLVSSSVLDAQDTSINTDIAVPESLVKGRNGLRIQLDAAAVGAECRTAGSLPVQVHLDGAASSITPAYGTGTTQGFEMLPQAASGQIGLALGQSAEPSDAYLLATGLLASLQQASGVPLQVTLLPEEEVASSPLSAIVVGASADTINELGAPLRLEAMRTIDAQMLSAGVGTEAPYAALQAFTSNSRTILAAGGWAPDDATGAAEESRTGVSSLYADLAHQVLASEGGWSALSRNLLIAQPNAEPVLLESNSVVPQPSRTDDYRIYGWWAVGGLAVLVGLGAAGALVYRRTNRKARAQAEAEAKAAAPSAAHDEL</sequence>
<proteinExistence type="predicted"/>
<feature type="transmembrane region" description="Helical" evidence="2">
    <location>
        <begin position="600"/>
        <end position="622"/>
    </location>
</feature>
<evidence type="ECO:0000256" key="3">
    <source>
        <dbReference type="SAM" id="SignalP"/>
    </source>
</evidence>
<evidence type="ECO:0000256" key="1">
    <source>
        <dbReference type="SAM" id="MobiDB-lite"/>
    </source>
</evidence>
<keyword evidence="5" id="KW-1185">Reference proteome</keyword>
<gene>
    <name evidence="4" type="ORF">QMQ05_15570</name>
</gene>
<dbReference type="Gene3D" id="2.60.120.260">
    <property type="entry name" value="Galactose-binding domain-like"/>
    <property type="match status" value="1"/>
</dbReference>
<feature type="region of interest" description="Disordered" evidence="1">
    <location>
        <begin position="32"/>
        <end position="58"/>
    </location>
</feature>
<name>A0AAU6WCL3_9MICC</name>
<keyword evidence="3" id="KW-0732">Signal</keyword>
<dbReference type="Pfam" id="PF03170">
    <property type="entry name" value="BcsB"/>
    <property type="match status" value="1"/>
</dbReference>
<reference evidence="4 5" key="1">
    <citation type="submission" date="2023-05" db="EMBL/GenBank/DDBJ databases">
        <title>Glutamicibacter sp. B1, complete genome.</title>
        <authorList>
            <person name="Long Y.H."/>
            <person name="Fang T."/>
            <person name="Li X.Y."/>
        </authorList>
    </citation>
    <scope>NUCLEOTIDE SEQUENCE [LARGE SCALE GENOMIC DNA]</scope>
    <source>
        <strain evidence="4 5">B1</strain>
    </source>
</reference>
<feature type="compositionally biased region" description="Polar residues" evidence="1">
    <location>
        <begin position="32"/>
        <end position="49"/>
    </location>
</feature>
<organism evidence="4 5">
    <name type="scientific">Glutamicibacter ectropisis</name>
    <dbReference type="NCBI Taxonomy" id="3046593"/>
    <lineage>
        <taxon>Bacteria</taxon>
        <taxon>Bacillati</taxon>
        <taxon>Actinomycetota</taxon>
        <taxon>Actinomycetes</taxon>
        <taxon>Micrococcales</taxon>
        <taxon>Micrococcaceae</taxon>
        <taxon>Glutamicibacter</taxon>
    </lineage>
</organism>
<keyword evidence="2" id="KW-1133">Transmembrane helix</keyword>
<evidence type="ECO:0000313" key="5">
    <source>
        <dbReference type="Proteomes" id="UP001486888"/>
    </source>
</evidence>
<dbReference type="AlphaFoldDB" id="A0AAU6WCL3"/>
<evidence type="ECO:0000313" key="4">
    <source>
        <dbReference type="EMBL" id="XAO45735.1"/>
    </source>
</evidence>
<dbReference type="Proteomes" id="UP001486888">
    <property type="component" value="Chromosome"/>
</dbReference>
<dbReference type="KEGG" id="gey:QMQ05_15570"/>
<protein>
    <submittedName>
        <fullName evidence="4">Cellulose biosynthesis cyclic di-GMP-binding regulatory protein BcsB</fullName>
    </submittedName>
</protein>
<feature type="chain" id="PRO_5043627168" evidence="3">
    <location>
        <begin position="27"/>
        <end position="649"/>
    </location>
</feature>
<accession>A0AAU6WCL3</accession>
<dbReference type="InterPro" id="IPR018513">
    <property type="entry name" value="Cell_synthase_bac"/>
</dbReference>
<dbReference type="GO" id="GO:0006011">
    <property type="term" value="P:UDP-alpha-D-glucose metabolic process"/>
    <property type="evidence" value="ECO:0007669"/>
    <property type="project" value="InterPro"/>
</dbReference>
<dbReference type="GO" id="GO:0016020">
    <property type="term" value="C:membrane"/>
    <property type="evidence" value="ECO:0007669"/>
    <property type="project" value="InterPro"/>
</dbReference>
<dbReference type="RefSeq" id="WP_345471496.1">
    <property type="nucleotide sequence ID" value="NZ_CP125942.1"/>
</dbReference>
<evidence type="ECO:0000256" key="2">
    <source>
        <dbReference type="SAM" id="Phobius"/>
    </source>
</evidence>